<name>A0A815Q651_9BILA</name>
<feature type="signal peptide" evidence="1">
    <location>
        <begin position="1"/>
        <end position="22"/>
    </location>
</feature>
<feature type="chain" id="PRO_5032406398" evidence="1">
    <location>
        <begin position="23"/>
        <end position="105"/>
    </location>
</feature>
<dbReference type="Proteomes" id="UP000663860">
    <property type="component" value="Unassembled WGS sequence"/>
</dbReference>
<keyword evidence="1" id="KW-0732">Signal</keyword>
<sequence length="105" mass="12260">MHVPSILFVLAGIIVAYLHTNATRYYAKEDVYEDEESKEKALRTAVRGISPNVCDEEKLNNYFRAYADFRSTCFSRHRRIETSRSKTLVMHEWNVKFTPSPKNSI</sequence>
<comment type="caution">
    <text evidence="2">The sequence shown here is derived from an EMBL/GenBank/DDBJ whole genome shotgun (WGS) entry which is preliminary data.</text>
</comment>
<dbReference type="EMBL" id="CAJNOE010001917">
    <property type="protein sequence ID" value="CAF1458084.1"/>
    <property type="molecule type" value="Genomic_DNA"/>
</dbReference>
<protein>
    <submittedName>
        <fullName evidence="2">Uncharacterized protein</fullName>
    </submittedName>
</protein>
<proteinExistence type="predicted"/>
<gene>
    <name evidence="2" type="ORF">IZO911_LOCUS42763</name>
</gene>
<reference evidence="2" key="1">
    <citation type="submission" date="2021-02" db="EMBL/GenBank/DDBJ databases">
        <authorList>
            <person name="Nowell W R."/>
        </authorList>
    </citation>
    <scope>NUCLEOTIDE SEQUENCE</scope>
</reference>
<evidence type="ECO:0000313" key="2">
    <source>
        <dbReference type="EMBL" id="CAF1458084.1"/>
    </source>
</evidence>
<organism evidence="2 3">
    <name type="scientific">Adineta steineri</name>
    <dbReference type="NCBI Taxonomy" id="433720"/>
    <lineage>
        <taxon>Eukaryota</taxon>
        <taxon>Metazoa</taxon>
        <taxon>Spiralia</taxon>
        <taxon>Gnathifera</taxon>
        <taxon>Rotifera</taxon>
        <taxon>Eurotatoria</taxon>
        <taxon>Bdelloidea</taxon>
        <taxon>Adinetida</taxon>
        <taxon>Adinetidae</taxon>
        <taxon>Adineta</taxon>
    </lineage>
</organism>
<dbReference type="AlphaFoldDB" id="A0A815Q651"/>
<accession>A0A815Q651</accession>
<evidence type="ECO:0000256" key="1">
    <source>
        <dbReference type="SAM" id="SignalP"/>
    </source>
</evidence>
<evidence type="ECO:0000313" key="3">
    <source>
        <dbReference type="Proteomes" id="UP000663860"/>
    </source>
</evidence>